<evidence type="ECO:0008006" key="2">
    <source>
        <dbReference type="Google" id="ProtNLM"/>
    </source>
</evidence>
<evidence type="ECO:0000313" key="1">
    <source>
        <dbReference type="EMBL" id="CAD8542701.1"/>
    </source>
</evidence>
<protein>
    <recommendedName>
        <fullName evidence="2">SGNH hydrolase-type esterase domain-containing protein</fullName>
    </recommendedName>
</protein>
<gene>
    <name evidence="1" type="ORF">CLEP1334_LOCUS17988</name>
</gene>
<dbReference type="InterPro" id="IPR052762">
    <property type="entry name" value="PCW_deacetylase/CE"/>
</dbReference>
<dbReference type="PANTHER" id="PTHR37834:SF2">
    <property type="entry name" value="ESTERASE, SGNH HYDROLASE-TYPE"/>
    <property type="match status" value="1"/>
</dbReference>
<name>A0A7S0NZ80_9EUKA</name>
<reference evidence="1" key="1">
    <citation type="submission" date="2021-01" db="EMBL/GenBank/DDBJ databases">
        <authorList>
            <person name="Corre E."/>
            <person name="Pelletier E."/>
            <person name="Niang G."/>
            <person name="Scheremetjew M."/>
            <person name="Finn R."/>
            <person name="Kale V."/>
            <person name="Holt S."/>
            <person name="Cochrane G."/>
            <person name="Meng A."/>
            <person name="Brown T."/>
            <person name="Cohen L."/>
        </authorList>
    </citation>
    <scope>NUCLEOTIDE SEQUENCE</scope>
    <source>
        <strain evidence="1">RCC1130</strain>
    </source>
</reference>
<accession>A0A7S0NZ80</accession>
<dbReference type="PANTHER" id="PTHR37834">
    <property type="entry name" value="GDSL-LIKE LIPASE/ACYLHYDROLASE DOMAIN PROTEIN (AFU_ORTHOLOGUE AFUA_2G00620)"/>
    <property type="match status" value="1"/>
</dbReference>
<dbReference type="Gene3D" id="3.40.50.1110">
    <property type="entry name" value="SGNH hydrolase"/>
    <property type="match status" value="1"/>
</dbReference>
<sequence length="406" mass="44108">MFLPPKLTYEGRWDVSELRARSDWPCSSVHFGVSVGGGGGGFTIRWHGARSRINLTVTHAETDALVRSAVLEGPWFDPLERPRVERLGFERGVRGRFAVRLRKLTQATPLSMGLATKFFAPSVLSVYGVSAHGDVQLFSAAAPTRQIQLIGASDTAGYCVDGTPHTSSLADTLLGYHFSDCDGAYGADLGRRFAAHVSVQALAGAGLTQNANAARVWEEGPLTMADLFNRTLQTESAAWNVTTRLPHIIILSLGGNDYNHQQGRVPSNASFEAAYVQLLRRLDYARARAASVPVLSVCGMGDPTEAARDPDNNRCRPCPHVEQAVRAFAAGQPPRRRIEYLFIPCDGSVVSGAADLGCAGHKNWRGQRRVADFIAPAVARLTGWSTRDPSRSPLLFERTRTIVDAR</sequence>
<dbReference type="SUPFAM" id="SSF52266">
    <property type="entry name" value="SGNH hydrolase"/>
    <property type="match status" value="1"/>
</dbReference>
<dbReference type="AlphaFoldDB" id="A0A7S0NZ80"/>
<dbReference type="InterPro" id="IPR036514">
    <property type="entry name" value="SGNH_hydro_sf"/>
</dbReference>
<dbReference type="EMBL" id="HBER01035475">
    <property type="protein sequence ID" value="CAD8542701.1"/>
    <property type="molecule type" value="Transcribed_RNA"/>
</dbReference>
<proteinExistence type="predicted"/>
<organism evidence="1">
    <name type="scientific">Calcidiscus leptoporus</name>
    <dbReference type="NCBI Taxonomy" id="127549"/>
    <lineage>
        <taxon>Eukaryota</taxon>
        <taxon>Haptista</taxon>
        <taxon>Haptophyta</taxon>
        <taxon>Prymnesiophyceae</taxon>
        <taxon>Coccolithales</taxon>
        <taxon>Calcidiscaceae</taxon>
        <taxon>Calcidiscus</taxon>
    </lineage>
</organism>